<evidence type="ECO:0000256" key="1">
    <source>
        <dbReference type="SAM" id="Phobius"/>
    </source>
</evidence>
<comment type="caution">
    <text evidence="2">The sequence shown here is derived from an EMBL/GenBank/DDBJ whole genome shotgun (WGS) entry which is preliminary data.</text>
</comment>
<dbReference type="EMBL" id="PVXP01000003">
    <property type="protein sequence ID" value="PRR86558.1"/>
    <property type="molecule type" value="Genomic_DNA"/>
</dbReference>
<dbReference type="AlphaFoldDB" id="A0A2T0BRQ1"/>
<evidence type="ECO:0008006" key="4">
    <source>
        <dbReference type="Google" id="ProtNLM"/>
    </source>
</evidence>
<feature type="transmembrane region" description="Helical" evidence="1">
    <location>
        <begin position="12"/>
        <end position="31"/>
    </location>
</feature>
<gene>
    <name evidence="2" type="ORF">CLLU_03590</name>
</gene>
<keyword evidence="1" id="KW-1133">Transmembrane helix</keyword>
<evidence type="ECO:0000313" key="3">
    <source>
        <dbReference type="Proteomes" id="UP000237798"/>
    </source>
</evidence>
<organism evidence="2 3">
    <name type="scientific">Clostridium luticellarii</name>
    <dbReference type="NCBI Taxonomy" id="1691940"/>
    <lineage>
        <taxon>Bacteria</taxon>
        <taxon>Bacillati</taxon>
        <taxon>Bacillota</taxon>
        <taxon>Clostridia</taxon>
        <taxon>Eubacteriales</taxon>
        <taxon>Clostridiaceae</taxon>
        <taxon>Clostridium</taxon>
    </lineage>
</organism>
<evidence type="ECO:0000313" key="2">
    <source>
        <dbReference type="EMBL" id="PRR86558.1"/>
    </source>
</evidence>
<protein>
    <recommendedName>
        <fullName evidence="4">Lipoprotein</fullName>
    </recommendedName>
</protein>
<keyword evidence="3" id="KW-1185">Reference proteome</keyword>
<keyword evidence="1" id="KW-0812">Transmembrane</keyword>
<dbReference type="PROSITE" id="PS51257">
    <property type="entry name" value="PROKAR_LIPOPROTEIN"/>
    <property type="match status" value="1"/>
</dbReference>
<sequence>MFCNRKRKADRGFILIYVLLIGCICIFISLGCFNMEMNVRFNNLNDYKKCLKMDVTEKYREYLLTELNRYLNENISFKEGKLNENMSSLNNLRIYFEECYIYYDEKNDCFKAEYVFNGKFYKEEVYEYQFGENGLVYSCVDYSLDEGG</sequence>
<proteinExistence type="predicted"/>
<name>A0A2T0BRQ1_9CLOT</name>
<dbReference type="Proteomes" id="UP000237798">
    <property type="component" value="Unassembled WGS sequence"/>
</dbReference>
<reference evidence="2 3" key="1">
    <citation type="submission" date="2018-03" db="EMBL/GenBank/DDBJ databases">
        <title>Genome sequence of Clostridium luticellarii DSM 29923.</title>
        <authorList>
            <person name="Poehlein A."/>
            <person name="Daniel R."/>
        </authorList>
    </citation>
    <scope>NUCLEOTIDE SEQUENCE [LARGE SCALE GENOMIC DNA]</scope>
    <source>
        <strain evidence="2 3">DSM 29923</strain>
    </source>
</reference>
<dbReference type="RefSeq" id="WP_273334867.1">
    <property type="nucleotide sequence ID" value="NZ_JALCRC010000001.1"/>
</dbReference>
<keyword evidence="1" id="KW-0472">Membrane</keyword>
<accession>A0A2T0BRQ1</accession>